<dbReference type="Gene3D" id="1.10.10.510">
    <property type="entry name" value="Zinc finger, large T-antigen D1 domain"/>
    <property type="match status" value="1"/>
</dbReference>
<comment type="function">
    <text evidence="16">ATP-dependent DNA helicase required for initiation of viral DNA replication. It forms a complex with the viral E2 protein. The E1-E2 complex binds to the replication origin which contains binding sites for both proteins.</text>
</comment>
<feature type="binding site" evidence="15">
    <location>
        <begin position="475"/>
        <end position="482"/>
    </location>
    <ligand>
        <name>ATP</name>
        <dbReference type="ChEBI" id="CHEBI:30616"/>
    </ligand>
</feature>
<feature type="short sequence motif" description="Nuclear localization signal" evidence="15">
    <location>
        <begin position="81"/>
        <end position="83"/>
    </location>
</feature>
<proteinExistence type="inferred from homology"/>
<dbReference type="Pfam" id="PF00524">
    <property type="entry name" value="PPV_E1_N"/>
    <property type="match status" value="1"/>
</dbReference>
<feature type="short sequence motif" description="Nuclear export signal" evidence="15">
    <location>
        <begin position="105"/>
        <end position="114"/>
    </location>
</feature>
<evidence type="ECO:0000256" key="3">
    <source>
        <dbReference type="ARBA" id="ARBA00022553"/>
    </source>
</evidence>
<keyword evidence="4 15" id="KW-1048">Host nucleus</keyword>
<keyword evidence="15" id="KW-0832">Ubl conjugation</keyword>
<feature type="domain" description="SF3 helicase" evidence="18">
    <location>
        <begin position="449"/>
        <end position="599"/>
    </location>
</feature>
<dbReference type="HAMAP" id="MF_04000">
    <property type="entry name" value="PPV_E1"/>
    <property type="match status" value="1"/>
</dbReference>
<keyword evidence="15" id="KW-1017">Isopeptide bond</keyword>
<comment type="similarity">
    <text evidence="15 16">Belongs to the papillomaviridae E1 protein family.</text>
</comment>
<dbReference type="GO" id="GO:0003677">
    <property type="term" value="F:DNA binding"/>
    <property type="evidence" value="ECO:0007669"/>
    <property type="project" value="UniProtKB-UniRule"/>
</dbReference>
<dbReference type="InterPro" id="IPR016393">
    <property type="entry name" value="Rep_E1_papillomaV"/>
</dbReference>
<dbReference type="GO" id="GO:0006260">
    <property type="term" value="P:DNA replication"/>
    <property type="evidence" value="ECO:0007669"/>
    <property type="project" value="UniProtKB-UniRule"/>
</dbReference>
<dbReference type="EMBL" id="JF304765">
    <property type="protein sequence ID" value="AEA35057.1"/>
    <property type="molecule type" value="Genomic_DNA"/>
</dbReference>
<keyword evidence="7 15" id="KW-0378">Hydrolase</keyword>
<evidence type="ECO:0000256" key="1">
    <source>
        <dbReference type="ARBA" id="ARBA00004147"/>
    </source>
</evidence>
<evidence type="ECO:0000256" key="7">
    <source>
        <dbReference type="ARBA" id="ARBA00022801"/>
    </source>
</evidence>
<dbReference type="InterPro" id="IPR046832">
    <property type="entry name" value="PPV_E1_DBD"/>
</dbReference>
<comment type="caution">
    <text evidence="15">Lacks conserved residue(s) required for the propagation of feature annotation.</text>
</comment>
<comment type="PTM">
    <text evidence="15">Sumoylated.</text>
</comment>
<feature type="modified residue" description="Phosphoserine; by host" evidence="15">
    <location>
        <position position="87"/>
    </location>
</feature>
<dbReference type="Gene3D" id="3.40.50.300">
    <property type="entry name" value="P-loop containing nucleotide triphosphate hydrolases"/>
    <property type="match status" value="1"/>
</dbReference>
<keyword evidence="2 15" id="KW-0244">Early protein</keyword>
<evidence type="ECO:0000256" key="9">
    <source>
        <dbReference type="ARBA" id="ARBA00022840"/>
    </source>
</evidence>
<dbReference type="Pfam" id="PF00519">
    <property type="entry name" value="PPV_E1_C"/>
    <property type="match status" value="1"/>
</dbReference>
<evidence type="ECO:0000256" key="15">
    <source>
        <dbReference type="HAMAP-Rule" id="MF_04000"/>
    </source>
</evidence>
<organism evidence="19 20">
    <name type="scientific">Saimiri sciureus papillomavirus 1</name>
    <dbReference type="NCBI Taxonomy" id="990304"/>
    <lineage>
        <taxon>Viruses</taxon>
        <taxon>Monodnaviria</taxon>
        <taxon>Shotokuvirae</taxon>
        <taxon>Cossaviricota</taxon>
        <taxon>Papovaviricetes</taxon>
        <taxon>Zurhausenvirales</taxon>
        <taxon>Papillomaviridae</taxon>
        <taxon>Firstpapillomavirinae</taxon>
        <taxon>Dyoomikronpapillomavirus</taxon>
        <taxon>Dyoomikronpapillomavirus 1</taxon>
    </lineage>
</organism>
<dbReference type="InterPro" id="IPR037102">
    <property type="entry name" value="Znf_lg_T-Ag_D1_dom_sf"/>
</dbReference>
<dbReference type="SUPFAM" id="SSF55464">
    <property type="entry name" value="Origin of replication-binding domain, RBD-like"/>
    <property type="match status" value="1"/>
</dbReference>
<dbReference type="GO" id="GO:0016887">
    <property type="term" value="F:ATP hydrolysis activity"/>
    <property type="evidence" value="ECO:0007669"/>
    <property type="project" value="RHEA"/>
</dbReference>
<feature type="modified residue" description="Phosphoserine; by host" evidence="15">
    <location>
        <position position="91"/>
    </location>
</feature>
<dbReference type="Proteomes" id="UP000052090">
    <property type="component" value="Segment"/>
</dbReference>
<evidence type="ECO:0000313" key="19">
    <source>
        <dbReference type="EMBL" id="AEA35057.1"/>
    </source>
</evidence>
<dbReference type="GO" id="GO:0043138">
    <property type="term" value="F:3'-5' DNA helicase activity"/>
    <property type="evidence" value="ECO:0007669"/>
    <property type="project" value="UniProtKB-UniRule"/>
</dbReference>
<sequence>MASPPGTSKGNGAGWLLVEADVHRPEDCSTDEDEDSDLEAQGFDVVDFINDSESLGSPTERAALYNTQCATEDATALQALKRKYLKSPYNSPHGHVIDGNEVNELSPRICAINLGKPSQKAKRRLFERQQQDSGYGYSLEVETQTTDETPIQVEEGAGAGDATGASQESGSDSAGGTETVGDNTQTGPEGAVLKWLQGSNLRATLLGKFKECYGVGFTDLVRQFKSDKTCCWEWVVAAFGMPVAVAESLKTTIQPLCTYAHIQTTTCSLGGAVLILASFKASKNRQTVKKAMGTLMNIPEDRMLIEPPKLKSMPAALYWFKTSMSNVSEVFGEPPDWLKRQTQLNHCFEDDTFNLSHMVQWAYDNKYTDDSTIAYEYACIGDTDSNAAAFLKSNCQAKYVKDCGVMVRHYLRAEMRKMSMAEWIEHCSSKVEEDGDWRTIVRFLRYQGIEFVSFCRALKDFLKGVPKRNCIVLCGPPNTGKSWFGMSLMTFLQGKVLSYCNAASHFWLQPLGDTKIAMIDDATPQCWDYMDTYMRNALDGNPICVDRKHKEPTQIKCPPLLITSNTNIKENDRWRYLWSRHTMFMFPNEMPFTPQGTPVYELSNANWKSFFGRSWAQLDLGDREDVQDNGRANQPFRCVAGTADRLL</sequence>
<keyword evidence="9 15" id="KW-0067">ATP-binding</keyword>
<evidence type="ECO:0000256" key="5">
    <source>
        <dbReference type="ARBA" id="ARBA00022705"/>
    </source>
</evidence>
<dbReference type="RefSeq" id="YP_009002599.1">
    <property type="nucleotide sequence ID" value="NC_023496.1"/>
</dbReference>
<comment type="subunit">
    <text evidence="15">Can form hexamers. Interacts with E2 protein; this interaction increases E1 DNA binding specificity. Interacts with host DNA polymerase subunit POLA2. Interacts with host single stranded DNA-binding protein RPA1. Interacts with host TOP1; this interaction stimulates the enzymatic activity of TOP1.</text>
</comment>
<dbReference type="KEGG" id="vg:18388530"/>
<dbReference type="InterPro" id="IPR014015">
    <property type="entry name" value="Helicase_SF3_DNA-vir"/>
</dbReference>
<dbReference type="Pfam" id="PF20450">
    <property type="entry name" value="PPV_E1_DBD"/>
    <property type="match status" value="1"/>
</dbReference>
<evidence type="ECO:0000256" key="14">
    <source>
        <dbReference type="ARBA" id="ARBA00093297"/>
    </source>
</evidence>
<dbReference type="EC" id="5.6.2.4" evidence="15 16"/>
<name>W5QK93_9PAPI</name>
<dbReference type="InterPro" id="IPR046935">
    <property type="entry name" value="PPV_E1_DBD_sf"/>
</dbReference>
<evidence type="ECO:0000256" key="2">
    <source>
        <dbReference type="ARBA" id="ARBA00022518"/>
    </source>
</evidence>
<comment type="function">
    <text evidence="14 15">ATP-dependent DNA 3'-5' helicase required for initiation of viral DNA replication. It forms a complex with the viral E2 protein. The E1-E2 complex binds to the replication origin which contains binding sites for both proteins. During the initial step, a dimer of E1 interacts with a dimer of protein E2 leading to a complex that binds the viral origin of replication with high specificity. Then, a second dimer of E1 displaces the E2 dimer in an ATP-dependent manner to form the E1 tetramer. Following this, two E1 monomers are added to each half of the site, which results in the formation of two E1 trimers on the viral ori. Subsequently, two hexamers will be created. The double hexamer acts as a bi-directional helicase machinery and unwinds the viral DNA and then recruits the host DNA polymerase to start replication.</text>
</comment>
<dbReference type="InterPro" id="IPR001177">
    <property type="entry name" value="PPV_DNA_helicase_E1_C"/>
</dbReference>
<comment type="PTM">
    <text evidence="15">Phosphorylated.</text>
</comment>
<dbReference type="GO" id="GO:0042025">
    <property type="term" value="C:host cell nucleus"/>
    <property type="evidence" value="ECO:0007669"/>
    <property type="project" value="UniProtKB-SubCell"/>
</dbReference>
<keyword evidence="8 15" id="KW-0347">Helicase</keyword>
<comment type="subcellular location">
    <subcellularLocation>
        <location evidence="1 15">Host nucleus</location>
    </subcellularLocation>
</comment>
<dbReference type="PIRSF" id="PIRSF003383">
    <property type="entry name" value="Rep_E1_papillomaV"/>
    <property type="match status" value="1"/>
</dbReference>
<evidence type="ECO:0000256" key="13">
    <source>
        <dbReference type="ARBA" id="ARBA00048988"/>
    </source>
</evidence>
<dbReference type="Gene3D" id="3.40.1310.10">
    <property type="match status" value="1"/>
</dbReference>
<keyword evidence="11 15" id="KW-0413">Isomerase</keyword>
<comment type="catalytic activity">
    <reaction evidence="12 15">
        <text>Couples ATP hydrolysis with the unwinding of duplex DNA by translocating in the 3'-5' direction.</text>
        <dbReference type="EC" id="5.6.2.4"/>
    </reaction>
</comment>
<evidence type="ECO:0000256" key="8">
    <source>
        <dbReference type="ARBA" id="ARBA00022806"/>
    </source>
</evidence>
<dbReference type="GO" id="GO:0005524">
    <property type="term" value="F:ATP binding"/>
    <property type="evidence" value="ECO:0007669"/>
    <property type="project" value="UniProtKB-UniRule"/>
</dbReference>
<reference evidence="19 20" key="1">
    <citation type="submission" date="2011-02" db="EMBL/GenBank/DDBJ databases">
        <title>Novel papillomavirus complete genomes isolated from humans and monkeys.</title>
        <authorList>
            <person name="Chen Z."/>
            <person name="Wood C.E."/>
            <person name="Burk R.D."/>
        </authorList>
    </citation>
    <scope>NUCLEOTIDE SEQUENCE [LARGE SCALE GENOMIC DNA]</scope>
    <source>
        <strain evidence="20">Isolate Mac2066</strain>
    </source>
</reference>
<evidence type="ECO:0000256" key="10">
    <source>
        <dbReference type="ARBA" id="ARBA00023125"/>
    </source>
</evidence>
<keyword evidence="6 15" id="KW-0547">Nucleotide-binding</keyword>
<evidence type="ECO:0000256" key="4">
    <source>
        <dbReference type="ARBA" id="ARBA00022562"/>
    </source>
</evidence>
<evidence type="ECO:0000313" key="20">
    <source>
        <dbReference type="Proteomes" id="UP000052090"/>
    </source>
</evidence>
<feature type="cross-link" description="Glycyl lysine isopeptide (Lys-Gly) (interchain with G-Cter in SUMO)" evidence="15">
    <location>
        <position position="556"/>
    </location>
</feature>
<dbReference type="InterPro" id="IPR027417">
    <property type="entry name" value="P-loop_NTPase"/>
</dbReference>
<dbReference type="SUPFAM" id="SSF52540">
    <property type="entry name" value="P-loop containing nucleoside triphosphate hydrolases"/>
    <property type="match status" value="1"/>
</dbReference>
<evidence type="ECO:0000259" key="18">
    <source>
        <dbReference type="PROSITE" id="PS51206"/>
    </source>
</evidence>
<evidence type="ECO:0000256" key="17">
    <source>
        <dbReference type="SAM" id="MobiDB-lite"/>
    </source>
</evidence>
<dbReference type="OrthoDB" id="4795at10239"/>
<accession>W5QK93</accession>
<feature type="modified residue" description="Phosphoserine; by host" evidence="15">
    <location>
        <position position="106"/>
    </location>
</feature>
<dbReference type="InterPro" id="IPR014000">
    <property type="entry name" value="PPV_DNA_helicase_E1_N"/>
</dbReference>
<evidence type="ECO:0000256" key="6">
    <source>
        <dbReference type="ARBA" id="ARBA00022741"/>
    </source>
</evidence>
<evidence type="ECO:0000256" key="11">
    <source>
        <dbReference type="ARBA" id="ARBA00023235"/>
    </source>
</evidence>
<feature type="compositionally biased region" description="Polar residues" evidence="17">
    <location>
        <begin position="166"/>
        <end position="187"/>
    </location>
</feature>
<evidence type="ECO:0000256" key="12">
    <source>
        <dbReference type="ARBA" id="ARBA00034617"/>
    </source>
</evidence>
<keyword evidence="3 15" id="KW-0597">Phosphoprotein</keyword>
<keyword evidence="20" id="KW-1185">Reference proteome</keyword>
<feature type="region of interest" description="DNA-binding region" evidence="15">
    <location>
        <begin position="184"/>
        <end position="350"/>
    </location>
</feature>
<dbReference type="GeneID" id="18388530"/>
<evidence type="ECO:0000256" key="16">
    <source>
        <dbReference type="PIRNR" id="PIRNR003383"/>
    </source>
</evidence>
<protein>
    <recommendedName>
        <fullName evidence="15 16">Replication protein E1</fullName>
        <ecNumber evidence="15 16">5.6.2.4</ecNumber>
    </recommendedName>
    <alternativeName>
        <fullName evidence="15">ATP-dependent helicase E1</fullName>
    </alternativeName>
    <alternativeName>
        <fullName evidence="15">DNA 3'-5' helicase E1</fullName>
    </alternativeName>
</protein>
<comment type="catalytic activity">
    <reaction evidence="13 15 16">
        <text>ATP + H2O = ADP + phosphate + H(+)</text>
        <dbReference type="Rhea" id="RHEA:13065"/>
        <dbReference type="ChEBI" id="CHEBI:15377"/>
        <dbReference type="ChEBI" id="CHEBI:15378"/>
        <dbReference type="ChEBI" id="CHEBI:30616"/>
        <dbReference type="ChEBI" id="CHEBI:43474"/>
        <dbReference type="ChEBI" id="CHEBI:456216"/>
        <dbReference type="EC" id="5.6.2.4"/>
    </reaction>
</comment>
<feature type="region of interest" description="Disordered" evidence="17">
    <location>
        <begin position="156"/>
        <end position="188"/>
    </location>
</feature>
<keyword evidence="10 15" id="KW-0238">DNA-binding</keyword>
<keyword evidence="5 15" id="KW-0235">DNA replication</keyword>
<dbReference type="PROSITE" id="PS51206">
    <property type="entry name" value="SF3_HELICASE_1"/>
    <property type="match status" value="1"/>
</dbReference>
<gene>
    <name evidence="15 19" type="primary">E1</name>
</gene>